<protein>
    <submittedName>
        <fullName evidence="3">Acyltransferase</fullName>
    </submittedName>
</protein>
<keyword evidence="3" id="KW-0808">Transferase</keyword>
<accession>A0A2S7ILL3</accession>
<dbReference type="EMBL" id="PTRA01000001">
    <property type="protein sequence ID" value="PQA58518.1"/>
    <property type="molecule type" value="Genomic_DNA"/>
</dbReference>
<evidence type="ECO:0000313" key="4">
    <source>
        <dbReference type="Proteomes" id="UP000239590"/>
    </source>
</evidence>
<evidence type="ECO:0000256" key="1">
    <source>
        <dbReference type="SAM" id="Phobius"/>
    </source>
</evidence>
<evidence type="ECO:0000313" key="3">
    <source>
        <dbReference type="EMBL" id="PQA58518.1"/>
    </source>
</evidence>
<organism evidence="3 4">
    <name type="scientific">Siphonobacter curvatus</name>
    <dbReference type="NCBI Taxonomy" id="2094562"/>
    <lineage>
        <taxon>Bacteria</taxon>
        <taxon>Pseudomonadati</taxon>
        <taxon>Bacteroidota</taxon>
        <taxon>Cytophagia</taxon>
        <taxon>Cytophagales</taxon>
        <taxon>Cytophagaceae</taxon>
        <taxon>Siphonobacter</taxon>
    </lineage>
</organism>
<dbReference type="InterPro" id="IPR050879">
    <property type="entry name" value="Acyltransferase_3"/>
</dbReference>
<feature type="transmembrane region" description="Helical" evidence="1">
    <location>
        <begin position="262"/>
        <end position="283"/>
    </location>
</feature>
<reference evidence="4" key="1">
    <citation type="submission" date="2018-02" db="EMBL/GenBank/DDBJ databases">
        <title>Genome sequencing of Solimonas sp. HR-BB.</title>
        <authorList>
            <person name="Lee Y."/>
            <person name="Jeon C.O."/>
        </authorList>
    </citation>
    <scope>NUCLEOTIDE SEQUENCE [LARGE SCALE GENOMIC DNA]</scope>
    <source>
        <strain evidence="4">HR-U</strain>
    </source>
</reference>
<feature type="transmembrane region" description="Helical" evidence="1">
    <location>
        <begin position="195"/>
        <end position="220"/>
    </location>
</feature>
<dbReference type="GO" id="GO:0016747">
    <property type="term" value="F:acyltransferase activity, transferring groups other than amino-acyl groups"/>
    <property type="evidence" value="ECO:0007669"/>
    <property type="project" value="InterPro"/>
</dbReference>
<dbReference type="RefSeq" id="WP_104709730.1">
    <property type="nucleotide sequence ID" value="NZ_PTRA01000001.1"/>
</dbReference>
<dbReference type="Pfam" id="PF01757">
    <property type="entry name" value="Acyl_transf_3"/>
    <property type="match status" value="1"/>
</dbReference>
<keyword evidence="4" id="KW-1185">Reference proteome</keyword>
<feature type="transmembrane region" description="Helical" evidence="1">
    <location>
        <begin position="144"/>
        <end position="165"/>
    </location>
</feature>
<dbReference type="GO" id="GO:0000271">
    <property type="term" value="P:polysaccharide biosynthetic process"/>
    <property type="evidence" value="ECO:0007669"/>
    <property type="project" value="TreeGrafter"/>
</dbReference>
<dbReference type="PANTHER" id="PTHR23028:SF53">
    <property type="entry name" value="ACYL_TRANSF_3 DOMAIN-CONTAINING PROTEIN"/>
    <property type="match status" value="1"/>
</dbReference>
<feature type="transmembrane region" description="Helical" evidence="1">
    <location>
        <begin position="343"/>
        <end position="365"/>
    </location>
</feature>
<feature type="transmembrane region" description="Helical" evidence="1">
    <location>
        <begin position="232"/>
        <end position="250"/>
    </location>
</feature>
<dbReference type="InterPro" id="IPR002656">
    <property type="entry name" value="Acyl_transf_3_dom"/>
</dbReference>
<dbReference type="PANTHER" id="PTHR23028">
    <property type="entry name" value="ACETYLTRANSFERASE"/>
    <property type="match status" value="1"/>
</dbReference>
<feature type="transmembrane region" description="Helical" evidence="1">
    <location>
        <begin position="172"/>
        <end position="189"/>
    </location>
</feature>
<dbReference type="GO" id="GO:0016020">
    <property type="term" value="C:membrane"/>
    <property type="evidence" value="ECO:0007669"/>
    <property type="project" value="TreeGrafter"/>
</dbReference>
<name>A0A2S7ILL3_9BACT</name>
<dbReference type="OrthoDB" id="9796461at2"/>
<evidence type="ECO:0000259" key="2">
    <source>
        <dbReference type="Pfam" id="PF01757"/>
    </source>
</evidence>
<feature type="transmembrane region" description="Helical" evidence="1">
    <location>
        <begin position="94"/>
        <end position="112"/>
    </location>
</feature>
<keyword evidence="1" id="KW-0812">Transmembrane</keyword>
<comment type="caution">
    <text evidence="3">The sequence shown here is derived from an EMBL/GenBank/DDBJ whole genome shotgun (WGS) entry which is preliminary data.</text>
</comment>
<dbReference type="Proteomes" id="UP000239590">
    <property type="component" value="Unassembled WGS sequence"/>
</dbReference>
<keyword evidence="3" id="KW-0012">Acyltransferase</keyword>
<feature type="transmembrane region" description="Helical" evidence="1">
    <location>
        <begin position="48"/>
        <end position="68"/>
    </location>
</feature>
<proteinExistence type="predicted"/>
<feature type="transmembrane region" description="Helical" evidence="1">
    <location>
        <begin position="295"/>
        <end position="314"/>
    </location>
</feature>
<feature type="domain" description="Acyltransferase 3" evidence="2">
    <location>
        <begin position="20"/>
        <end position="361"/>
    </location>
</feature>
<dbReference type="AlphaFoldDB" id="A0A2S7ILL3"/>
<gene>
    <name evidence="3" type="ORF">C5O19_02275</name>
</gene>
<sequence length="378" mass="44373">MSATPIDVPRTAIKQESYFKQLDGIRFIAVFLVLYDHLLAGFNTLPIGPIGVTIFFVLSGFLITRILIESKHQYQPRENGLSTYLKKFFIRRTIRIFPIYYLVIFLLVLFNVPPAREKFLWLALYATNIYIAHYETWLGSMDHLWSLAVEEQFYIFFPFLVFFVPTRHLPKILVAFIIGSVSLRLYYFLKGEPWFVSYVLMPTSLDSFGLGGFLAYLYIFQLGHFQRIFRHTALVWLGLIILGGSLYWYHISADPHQSLNSVFERLAGSIFAFFLIGKAILGYDGVMKWVLENPVSIYLGRISYGIYLYHNFVYNHYHTPPTHPVYRLMHRIYREIPALEESYLFNFAAYTLLTILVATLSWYVIEKPINNLKNRFRY</sequence>
<keyword evidence="1" id="KW-1133">Transmembrane helix</keyword>
<keyword evidence="1" id="KW-0472">Membrane</keyword>